<feature type="compositionally biased region" description="Polar residues" evidence="1">
    <location>
        <begin position="48"/>
        <end position="60"/>
    </location>
</feature>
<reference evidence="2" key="1">
    <citation type="submission" date="2018-09" db="EMBL/GenBank/DDBJ databases">
        <title>Common duck and Muscovy duck high density SNP chip.</title>
        <authorList>
            <person name="Vignal A."/>
            <person name="Thebault N."/>
            <person name="Warren W.C."/>
        </authorList>
    </citation>
    <scope>NUCLEOTIDE SEQUENCE [LARGE SCALE GENOMIC DNA]</scope>
</reference>
<evidence type="ECO:0000256" key="1">
    <source>
        <dbReference type="SAM" id="MobiDB-lite"/>
    </source>
</evidence>
<protein>
    <submittedName>
        <fullName evidence="2">Uncharacterized protein</fullName>
    </submittedName>
</protein>
<evidence type="ECO:0000313" key="2">
    <source>
        <dbReference type="Ensembl" id="ENSCMMP00000023681.1"/>
    </source>
</evidence>
<keyword evidence="3" id="KW-1185">Reference proteome</keyword>
<feature type="region of interest" description="Disordered" evidence="1">
    <location>
        <begin position="1"/>
        <end position="111"/>
    </location>
</feature>
<accession>A0A8C3CPJ9</accession>
<reference evidence="2" key="3">
    <citation type="submission" date="2025-09" db="UniProtKB">
        <authorList>
            <consortium name="Ensembl"/>
        </authorList>
    </citation>
    <scope>IDENTIFICATION</scope>
</reference>
<sequence>MRSAREMHSKARLWQARTRSAAPPGSAPPGSAPPPLAAMRAPRERRSQSQARNSPSWQATKRSRAKRLTTTGHGGGDAPTTAPSSPSSSPSSSFSSSSLPALAGAPRAGPQ</sequence>
<organism evidence="2 3">
    <name type="scientific">Cairina moschata</name>
    <name type="common">Muscovy duck</name>
    <dbReference type="NCBI Taxonomy" id="8855"/>
    <lineage>
        <taxon>Eukaryota</taxon>
        <taxon>Metazoa</taxon>
        <taxon>Chordata</taxon>
        <taxon>Craniata</taxon>
        <taxon>Vertebrata</taxon>
        <taxon>Euteleostomi</taxon>
        <taxon>Archelosauria</taxon>
        <taxon>Archosauria</taxon>
        <taxon>Dinosauria</taxon>
        <taxon>Saurischia</taxon>
        <taxon>Theropoda</taxon>
        <taxon>Coelurosauria</taxon>
        <taxon>Aves</taxon>
        <taxon>Neognathae</taxon>
        <taxon>Galloanserae</taxon>
        <taxon>Anseriformes</taxon>
        <taxon>Anatidae</taxon>
        <taxon>Anatinae</taxon>
        <taxon>Cairina</taxon>
    </lineage>
</organism>
<feature type="compositionally biased region" description="Low complexity" evidence="1">
    <location>
        <begin position="78"/>
        <end position="111"/>
    </location>
</feature>
<dbReference type="Ensembl" id="ENSCMMT00000025920.1">
    <property type="protein sequence ID" value="ENSCMMP00000023681.1"/>
    <property type="gene ID" value="ENSCMMG00000014762.1"/>
</dbReference>
<dbReference type="Proteomes" id="UP000694556">
    <property type="component" value="Chromosome 3"/>
</dbReference>
<dbReference type="AlphaFoldDB" id="A0A8C3CPJ9"/>
<feature type="compositionally biased region" description="Pro residues" evidence="1">
    <location>
        <begin position="25"/>
        <end position="36"/>
    </location>
</feature>
<reference evidence="2" key="2">
    <citation type="submission" date="2025-08" db="UniProtKB">
        <authorList>
            <consortium name="Ensembl"/>
        </authorList>
    </citation>
    <scope>IDENTIFICATION</scope>
</reference>
<evidence type="ECO:0000313" key="3">
    <source>
        <dbReference type="Proteomes" id="UP000694556"/>
    </source>
</evidence>
<name>A0A8C3CPJ9_CAIMO</name>
<proteinExistence type="predicted"/>